<evidence type="ECO:0000313" key="2">
    <source>
        <dbReference type="Ensembl" id="ENSCATP00000008625.1"/>
    </source>
</evidence>
<proteinExistence type="inferred from homology"/>
<dbReference type="GO" id="GO:0045338">
    <property type="term" value="P:farnesyl diphosphate metabolic process"/>
    <property type="evidence" value="ECO:0007669"/>
    <property type="project" value="InterPro"/>
</dbReference>
<dbReference type="Gene3D" id="1.10.600.10">
    <property type="entry name" value="Farnesyl Diphosphate Synthase"/>
    <property type="match status" value="1"/>
</dbReference>
<dbReference type="SUPFAM" id="SSF48576">
    <property type="entry name" value="Terpenoid synthases"/>
    <property type="match status" value="1"/>
</dbReference>
<dbReference type="Ensembl" id="ENSCATT00000030127.1">
    <property type="protein sequence ID" value="ENSCATP00000008625.1"/>
    <property type="gene ID" value="ENSCATG00000025525.1"/>
</dbReference>
<dbReference type="PANTHER" id="PTHR11626:SF2">
    <property type="entry name" value="SQUALENE SYNTHASE"/>
    <property type="match status" value="1"/>
</dbReference>
<gene>
    <name evidence="2" type="primary">FDFT1</name>
</gene>
<dbReference type="InterPro" id="IPR044844">
    <property type="entry name" value="Trans_IPPS_euk-type"/>
</dbReference>
<sequence>MRNAVCIFYLVLRALDTLEDDMTISVEKKVPLLHNFHSFLYQPDWRFMESKEKDRQVLEDFPTISLEFRNLAEKYQTVIADICQRMGIGMAEFLDKHVTSEQEWDKQQSETPSLKKLKN</sequence>
<dbReference type="GO" id="GO:0006695">
    <property type="term" value="P:cholesterol biosynthetic process"/>
    <property type="evidence" value="ECO:0007669"/>
    <property type="project" value="TreeGrafter"/>
</dbReference>
<dbReference type="InterPro" id="IPR008949">
    <property type="entry name" value="Isoprenoid_synthase_dom_sf"/>
</dbReference>
<organism evidence="2 3">
    <name type="scientific">Cercocebus atys</name>
    <name type="common">Sooty mangabey</name>
    <name type="synonym">Cercocebus torquatus atys</name>
    <dbReference type="NCBI Taxonomy" id="9531"/>
    <lineage>
        <taxon>Eukaryota</taxon>
        <taxon>Metazoa</taxon>
        <taxon>Chordata</taxon>
        <taxon>Craniata</taxon>
        <taxon>Vertebrata</taxon>
        <taxon>Euteleostomi</taxon>
        <taxon>Mammalia</taxon>
        <taxon>Eutheria</taxon>
        <taxon>Euarchontoglires</taxon>
        <taxon>Primates</taxon>
        <taxon>Haplorrhini</taxon>
        <taxon>Catarrhini</taxon>
        <taxon>Cercopithecidae</taxon>
        <taxon>Cercopithecinae</taxon>
        <taxon>Cercocebus</taxon>
    </lineage>
</organism>
<dbReference type="Bgee" id="ENSCATG00000025525">
    <property type="expression patterns" value="Expressed in liver and 12 other cell types or tissues"/>
</dbReference>
<reference evidence="2" key="1">
    <citation type="submission" date="2025-08" db="UniProtKB">
        <authorList>
            <consortium name="Ensembl"/>
        </authorList>
    </citation>
    <scope>IDENTIFICATION</scope>
</reference>
<dbReference type="GO" id="GO:0005789">
    <property type="term" value="C:endoplasmic reticulum membrane"/>
    <property type="evidence" value="ECO:0007669"/>
    <property type="project" value="TreeGrafter"/>
</dbReference>
<evidence type="ECO:0000313" key="3">
    <source>
        <dbReference type="Proteomes" id="UP000233060"/>
    </source>
</evidence>
<dbReference type="PANTHER" id="PTHR11626">
    <property type="entry name" value="FARNESYL-DIPHOSPHATE FARNESYLTRANSFERASE"/>
    <property type="match status" value="1"/>
</dbReference>
<comment type="similarity">
    <text evidence="1">Belongs to the phytoene/squalene synthase family.</text>
</comment>
<evidence type="ECO:0000256" key="1">
    <source>
        <dbReference type="ARBA" id="ARBA00006251"/>
    </source>
</evidence>
<dbReference type="InterPro" id="IPR002060">
    <property type="entry name" value="Squ/phyt_synthse"/>
</dbReference>
<dbReference type="GO" id="GO:0051996">
    <property type="term" value="F:squalene synthase [NAD(P)H] activity"/>
    <property type="evidence" value="ECO:0007669"/>
    <property type="project" value="InterPro"/>
</dbReference>
<dbReference type="GeneTree" id="ENSGT00390000016034"/>
<name>A0A2K5L6P2_CERAT</name>
<dbReference type="Pfam" id="PF00494">
    <property type="entry name" value="SQS_PSY"/>
    <property type="match status" value="1"/>
</dbReference>
<dbReference type="FunFam" id="1.10.600.10:FF:000023">
    <property type="entry name" value="Squalene synthase"/>
    <property type="match status" value="1"/>
</dbReference>
<protein>
    <submittedName>
        <fullName evidence="2">Farnesyl-diphosphate farnesyltransferase 1</fullName>
    </submittedName>
</protein>
<keyword evidence="3" id="KW-1185">Reference proteome</keyword>
<reference evidence="2" key="2">
    <citation type="submission" date="2025-09" db="UniProtKB">
        <authorList>
            <consortium name="Ensembl"/>
        </authorList>
    </citation>
    <scope>IDENTIFICATION</scope>
</reference>
<accession>A0A2K5L6P2</accession>
<dbReference type="AlphaFoldDB" id="A0A2K5L6P2"/>
<dbReference type="Proteomes" id="UP000233060">
    <property type="component" value="Unassembled WGS sequence"/>
</dbReference>